<proteinExistence type="inferred from homology"/>
<dbReference type="InterPro" id="IPR016169">
    <property type="entry name" value="FAD-bd_PCMH_sub2"/>
</dbReference>
<evidence type="ECO:0000256" key="2">
    <source>
        <dbReference type="ARBA" id="ARBA00005466"/>
    </source>
</evidence>
<dbReference type="EMBL" id="CVMT01000006">
    <property type="protein sequence ID" value="CRG89196.1"/>
    <property type="molecule type" value="Genomic_DNA"/>
</dbReference>
<dbReference type="Proteomes" id="UP000054383">
    <property type="component" value="Unassembled WGS sequence"/>
</dbReference>
<dbReference type="OrthoDB" id="415825at2759"/>
<gene>
    <name evidence="7" type="ORF">PISL3812_06232</name>
</gene>
<keyword evidence="8" id="KW-1185">Reference proteome</keyword>
<dbReference type="InterPro" id="IPR006094">
    <property type="entry name" value="Oxid_FAD_bind_N"/>
</dbReference>
<dbReference type="InterPro" id="IPR016167">
    <property type="entry name" value="FAD-bd_PCMH_sub1"/>
</dbReference>
<feature type="domain" description="FAD-binding PCMH-type" evidence="6">
    <location>
        <begin position="41"/>
        <end position="210"/>
    </location>
</feature>
<comment type="similarity">
    <text evidence="2">Belongs to the oxygen-dependent FAD-linked oxidoreductase family.</text>
</comment>
<dbReference type="SUPFAM" id="SSF56176">
    <property type="entry name" value="FAD-binding/transporter-associated domain-like"/>
    <property type="match status" value="1"/>
</dbReference>
<dbReference type="PANTHER" id="PTHR42973:SF39">
    <property type="entry name" value="FAD-BINDING PCMH-TYPE DOMAIN-CONTAINING PROTEIN"/>
    <property type="match status" value="1"/>
</dbReference>
<dbReference type="InterPro" id="IPR016166">
    <property type="entry name" value="FAD-bd_PCMH"/>
</dbReference>
<dbReference type="Pfam" id="PF01565">
    <property type="entry name" value="FAD_binding_4"/>
    <property type="match status" value="1"/>
</dbReference>
<evidence type="ECO:0000256" key="3">
    <source>
        <dbReference type="ARBA" id="ARBA00022630"/>
    </source>
</evidence>
<dbReference type="InterPro" id="IPR050416">
    <property type="entry name" value="FAD-linked_Oxidoreductase"/>
</dbReference>
<dbReference type="PANTHER" id="PTHR42973">
    <property type="entry name" value="BINDING OXIDOREDUCTASE, PUTATIVE (AFU_ORTHOLOGUE AFUA_1G17690)-RELATED"/>
    <property type="match status" value="1"/>
</dbReference>
<evidence type="ECO:0000259" key="6">
    <source>
        <dbReference type="PROSITE" id="PS51387"/>
    </source>
</evidence>
<dbReference type="Gene3D" id="3.30.43.10">
    <property type="entry name" value="Uridine Diphospho-n-acetylenolpyruvylglucosamine Reductase, domain 2"/>
    <property type="match status" value="1"/>
</dbReference>
<dbReference type="OMA" id="WENPAYD"/>
<dbReference type="Gene3D" id="3.40.462.20">
    <property type="match status" value="1"/>
</dbReference>
<dbReference type="InterPro" id="IPR036318">
    <property type="entry name" value="FAD-bd_PCMH-like_sf"/>
</dbReference>
<organism evidence="7 8">
    <name type="scientific">Talaromyces islandicus</name>
    <name type="common">Penicillium islandicum</name>
    <dbReference type="NCBI Taxonomy" id="28573"/>
    <lineage>
        <taxon>Eukaryota</taxon>
        <taxon>Fungi</taxon>
        <taxon>Dikarya</taxon>
        <taxon>Ascomycota</taxon>
        <taxon>Pezizomycotina</taxon>
        <taxon>Eurotiomycetes</taxon>
        <taxon>Eurotiomycetidae</taxon>
        <taxon>Eurotiales</taxon>
        <taxon>Trichocomaceae</taxon>
        <taxon>Talaromyces</taxon>
        <taxon>Talaromyces sect. Islandici</taxon>
    </lineage>
</organism>
<dbReference type="PROSITE" id="PS51387">
    <property type="entry name" value="FAD_PCMH"/>
    <property type="match status" value="1"/>
</dbReference>
<keyword evidence="3" id="KW-0285">Flavoprotein</keyword>
<dbReference type="Gene3D" id="3.30.465.10">
    <property type="match status" value="1"/>
</dbReference>
<sequence>MPSRLEEHHIEELRSQLPHVRFVAPNDEDYGAVMSRWNPANEQKAGAAALPTTSEEVSQLVSFARERHLEIAIKGGGCGNRGSSTDGGLCIDLSAMRAVSVDPSSKCVTAGGGALWSDVYTEIGKHNLAVVGGISPLVGVGGLSIHGGHGWLTGAHGLALDQFLELEVVLADGKIVRTSLTQEPDLFWALRGAGSAFVVVTEFVLKAFEQPNTVWTGRIVLPGGEQNLSAVIDIGNKVLSAEEAGQSAMCWGWTVLRPGSQPVIWVVPFFNGSEEKATQFFAPLLDSKVLVNSTKVVPFSASVSEGGGPSGKGLRKLGHGGAIMAPLDLALFQDLYQDYASFMSQVPDAGQRTLIMFEVHHPGATMRIKQNQTAYANRGDQVNVQFVVTWTQEENDALCEEFCRRFSGKMTEGFQRCKQQSTVDAVTRESVGICANYNGIVHLHCSISEWVVCD</sequence>
<protein>
    <recommendedName>
        <fullName evidence="6">FAD-binding PCMH-type domain-containing protein</fullName>
    </recommendedName>
</protein>
<accession>A0A0U1M293</accession>
<dbReference type="GO" id="GO:0016491">
    <property type="term" value="F:oxidoreductase activity"/>
    <property type="evidence" value="ECO:0007669"/>
    <property type="project" value="UniProtKB-KW"/>
</dbReference>
<dbReference type="AlphaFoldDB" id="A0A0U1M293"/>
<keyword evidence="5" id="KW-0560">Oxidoreductase</keyword>
<dbReference type="GO" id="GO:0071949">
    <property type="term" value="F:FAD binding"/>
    <property type="evidence" value="ECO:0007669"/>
    <property type="project" value="InterPro"/>
</dbReference>
<reference evidence="7 8" key="1">
    <citation type="submission" date="2015-04" db="EMBL/GenBank/DDBJ databases">
        <authorList>
            <person name="Syromyatnikov M.Y."/>
            <person name="Popov V.N."/>
        </authorList>
    </citation>
    <scope>NUCLEOTIDE SEQUENCE [LARGE SCALE GENOMIC DNA]</scope>
    <source>
        <strain evidence="7">WF-38-12</strain>
    </source>
</reference>
<evidence type="ECO:0000256" key="4">
    <source>
        <dbReference type="ARBA" id="ARBA00022827"/>
    </source>
</evidence>
<evidence type="ECO:0000313" key="8">
    <source>
        <dbReference type="Proteomes" id="UP000054383"/>
    </source>
</evidence>
<keyword evidence="4" id="KW-0274">FAD</keyword>
<evidence type="ECO:0000256" key="5">
    <source>
        <dbReference type="ARBA" id="ARBA00023002"/>
    </source>
</evidence>
<comment type="cofactor">
    <cofactor evidence="1">
        <name>FAD</name>
        <dbReference type="ChEBI" id="CHEBI:57692"/>
    </cofactor>
</comment>
<dbReference type="STRING" id="28573.A0A0U1M293"/>
<evidence type="ECO:0000256" key="1">
    <source>
        <dbReference type="ARBA" id="ARBA00001974"/>
    </source>
</evidence>
<evidence type="ECO:0000313" key="7">
    <source>
        <dbReference type="EMBL" id="CRG89196.1"/>
    </source>
</evidence>
<name>A0A0U1M293_TALIS</name>